<protein>
    <submittedName>
        <fullName evidence="2">Extra-large guanine nucleotide-binding protein 3-like</fullName>
    </submittedName>
</protein>
<gene>
    <name evidence="2" type="ORF">O6P43_014158</name>
</gene>
<name>A0AAD7LVS3_QUISA</name>
<dbReference type="KEGG" id="qsa:O6P43_014158"/>
<proteinExistence type="predicted"/>
<evidence type="ECO:0000256" key="1">
    <source>
        <dbReference type="SAM" id="MobiDB-lite"/>
    </source>
</evidence>
<organism evidence="2 3">
    <name type="scientific">Quillaja saponaria</name>
    <name type="common">Soap bark tree</name>
    <dbReference type="NCBI Taxonomy" id="32244"/>
    <lineage>
        <taxon>Eukaryota</taxon>
        <taxon>Viridiplantae</taxon>
        <taxon>Streptophyta</taxon>
        <taxon>Embryophyta</taxon>
        <taxon>Tracheophyta</taxon>
        <taxon>Spermatophyta</taxon>
        <taxon>Magnoliopsida</taxon>
        <taxon>eudicotyledons</taxon>
        <taxon>Gunneridae</taxon>
        <taxon>Pentapetalae</taxon>
        <taxon>rosids</taxon>
        <taxon>fabids</taxon>
        <taxon>Fabales</taxon>
        <taxon>Quillajaceae</taxon>
        <taxon>Quillaja</taxon>
    </lineage>
</organism>
<dbReference type="AlphaFoldDB" id="A0AAD7LVS3"/>
<dbReference type="EMBL" id="JARAOO010000006">
    <property type="protein sequence ID" value="KAJ7964321.1"/>
    <property type="molecule type" value="Genomic_DNA"/>
</dbReference>
<evidence type="ECO:0000313" key="3">
    <source>
        <dbReference type="Proteomes" id="UP001163823"/>
    </source>
</evidence>
<sequence>MGDKKTLAKARMELEELYMGIPDESVNLTFQDLADVNLNNQNTKTKSPDQKKMNKMESFSEIVNAQKGRSSPSSSIPSPNLAKLPSLDFNKAIQATMIHNHHDHRGHGHNHDHDHPGDISDSSFTGHSHHHRVSMNDHQRHDHNYGHASVVTQLSPRSLAGDHGGHFNRVSPTGHSAGFSHGMAYDDVSGMSMTSMYQERGGRRRPGIPHSDICTICSTYIYIFKTRCLVCGRVYCRQCVEMGMGEMTEGRKCIQCLGRKFSHRYIERAGKVGCCSWRYPSMMKQAELKWAEKGPRRSGERGYGAAVGSCYPEQRVLPVLPQILQVMSLHLS</sequence>
<comment type="caution">
    <text evidence="2">The sequence shown here is derived from an EMBL/GenBank/DDBJ whole genome shotgun (WGS) entry which is preliminary data.</text>
</comment>
<keyword evidence="3" id="KW-1185">Reference proteome</keyword>
<dbReference type="PANTHER" id="PTHR36486">
    <property type="entry name" value="OS01G0977800 PROTEIN"/>
    <property type="match status" value="1"/>
</dbReference>
<reference evidence="2" key="1">
    <citation type="journal article" date="2023" name="Science">
        <title>Elucidation of the pathway for biosynthesis of saponin adjuvants from the soapbark tree.</title>
        <authorList>
            <person name="Reed J."/>
            <person name="Orme A."/>
            <person name="El-Demerdash A."/>
            <person name="Owen C."/>
            <person name="Martin L.B.B."/>
            <person name="Misra R.C."/>
            <person name="Kikuchi S."/>
            <person name="Rejzek M."/>
            <person name="Martin A.C."/>
            <person name="Harkess A."/>
            <person name="Leebens-Mack J."/>
            <person name="Louveau T."/>
            <person name="Stephenson M.J."/>
            <person name="Osbourn A."/>
        </authorList>
    </citation>
    <scope>NUCLEOTIDE SEQUENCE</scope>
    <source>
        <strain evidence="2">S10</strain>
    </source>
</reference>
<evidence type="ECO:0000313" key="2">
    <source>
        <dbReference type="EMBL" id="KAJ7964321.1"/>
    </source>
</evidence>
<accession>A0AAD7LVS3</accession>
<feature type="region of interest" description="Disordered" evidence="1">
    <location>
        <begin position="103"/>
        <end position="141"/>
    </location>
</feature>
<dbReference type="PANTHER" id="PTHR36486:SF2">
    <property type="entry name" value="OS01G0977800 PROTEIN"/>
    <property type="match status" value="1"/>
</dbReference>
<dbReference type="InterPro" id="IPR053057">
    <property type="entry name" value="XLG_GTP-binding"/>
</dbReference>
<dbReference type="Proteomes" id="UP001163823">
    <property type="component" value="Chromosome 6"/>
</dbReference>
<feature type="compositionally biased region" description="Basic and acidic residues" evidence="1">
    <location>
        <begin position="109"/>
        <end position="118"/>
    </location>
</feature>